<dbReference type="Proteomes" id="UP001279410">
    <property type="component" value="Unassembled WGS sequence"/>
</dbReference>
<protein>
    <submittedName>
        <fullName evidence="2">Sodium/glucose cotransporter 2</fullName>
    </submittedName>
</protein>
<feature type="compositionally biased region" description="Basic and acidic residues" evidence="1">
    <location>
        <begin position="256"/>
        <end position="277"/>
    </location>
</feature>
<feature type="region of interest" description="Disordered" evidence="1">
    <location>
        <begin position="1"/>
        <end position="43"/>
    </location>
</feature>
<comment type="caution">
    <text evidence="2">The sequence shown here is derived from an EMBL/GenBank/DDBJ whole genome shotgun (WGS) entry which is preliminary data.</text>
</comment>
<evidence type="ECO:0000313" key="3">
    <source>
        <dbReference type="Proteomes" id="UP001279410"/>
    </source>
</evidence>
<reference evidence="2" key="1">
    <citation type="submission" date="2022-08" db="EMBL/GenBank/DDBJ databases">
        <title>Genome sequencing of akame (Lates japonicus).</title>
        <authorList>
            <person name="Hashiguchi Y."/>
            <person name="Takahashi H."/>
        </authorList>
    </citation>
    <scope>NUCLEOTIDE SEQUENCE</scope>
    <source>
        <strain evidence="2">Kochi</strain>
    </source>
</reference>
<organism evidence="2 3">
    <name type="scientific">Lates japonicus</name>
    <name type="common">Japanese lates</name>
    <dbReference type="NCBI Taxonomy" id="270547"/>
    <lineage>
        <taxon>Eukaryota</taxon>
        <taxon>Metazoa</taxon>
        <taxon>Chordata</taxon>
        <taxon>Craniata</taxon>
        <taxon>Vertebrata</taxon>
        <taxon>Euteleostomi</taxon>
        <taxon>Actinopterygii</taxon>
        <taxon>Neopterygii</taxon>
        <taxon>Teleostei</taxon>
        <taxon>Neoteleostei</taxon>
        <taxon>Acanthomorphata</taxon>
        <taxon>Carangaria</taxon>
        <taxon>Carangaria incertae sedis</taxon>
        <taxon>Centropomidae</taxon>
        <taxon>Lates</taxon>
    </lineage>
</organism>
<sequence>MDPQRYNISPTATPRPDAFSLPGPPRRPAPGSKKVLDSSGAGGTGAQTVIAAARVKSDPREGRAASCGGYLKLLPMFLMVSPRHDQCRVLTRVCCIVAASICWIPVDQAAQSGQLFDYIQSVSSYLAPIAPRSSSWLCLLRGSMRRSTAWVFSLATQKRRGRFRLEQKRKWEKSPQEFRERARQRNNSDAVVRKDRKSQRQESKKHKVLTLPPQWQRRRKSLVSGRLVGRPVRGAAALDQEEAPEAAEQMPDISEDPWKDEGEEGGGTKEEMRVGYP</sequence>
<accession>A0AAD3NDS6</accession>
<evidence type="ECO:0000313" key="2">
    <source>
        <dbReference type="EMBL" id="GLD70209.1"/>
    </source>
</evidence>
<feature type="region of interest" description="Disordered" evidence="1">
    <location>
        <begin position="174"/>
        <end position="277"/>
    </location>
</feature>
<gene>
    <name evidence="2" type="ORF">AKAME5_002152600</name>
</gene>
<feature type="compositionally biased region" description="Basic and acidic residues" evidence="1">
    <location>
        <begin position="174"/>
        <end position="183"/>
    </location>
</feature>
<dbReference type="EMBL" id="BRZM01000366">
    <property type="protein sequence ID" value="GLD70209.1"/>
    <property type="molecule type" value="Genomic_DNA"/>
</dbReference>
<dbReference type="AlphaFoldDB" id="A0AAD3NDS6"/>
<name>A0AAD3NDS6_LATJO</name>
<proteinExistence type="predicted"/>
<keyword evidence="3" id="KW-1185">Reference proteome</keyword>
<evidence type="ECO:0000256" key="1">
    <source>
        <dbReference type="SAM" id="MobiDB-lite"/>
    </source>
</evidence>
<feature type="compositionally biased region" description="Polar residues" evidence="1">
    <location>
        <begin position="1"/>
        <end position="12"/>
    </location>
</feature>